<reference evidence="1 2" key="1">
    <citation type="journal article" date="2011" name="Genome Biol.">
        <title>Comparative genome sequence analysis underscores mycoparasitism as the ancestral life style of Trichoderma.</title>
        <authorList>
            <person name="Kubicek C.P."/>
            <person name="Herrera-Estrella A."/>
            <person name="Seidl-Seiboth V."/>
            <person name="Martinez D.A."/>
            <person name="Druzhinina I.S."/>
            <person name="Thon M."/>
            <person name="Zeilinger S."/>
            <person name="Casas-Flores S."/>
            <person name="Horwitz B.A."/>
            <person name="Mukherjee P.K."/>
            <person name="Mukherjee M."/>
            <person name="Kredics L."/>
            <person name="Alcaraz L.D."/>
            <person name="Aerts A."/>
            <person name="Antal Z."/>
            <person name="Atanasova L."/>
            <person name="Cervantes-Badillo M.G."/>
            <person name="Challacombe J."/>
            <person name="Chertkov O."/>
            <person name="McCluskey K."/>
            <person name="Coulpier F."/>
            <person name="Deshpande N."/>
            <person name="von Doehren H."/>
            <person name="Ebbole D.J."/>
            <person name="Esquivel-Naranjo E.U."/>
            <person name="Fekete E."/>
            <person name="Flipphi M."/>
            <person name="Glaser F."/>
            <person name="Gomez-Rodriguez E.Y."/>
            <person name="Gruber S."/>
            <person name="Han C."/>
            <person name="Henrissat B."/>
            <person name="Hermosa R."/>
            <person name="Hernandez-Onate M."/>
            <person name="Karaffa L."/>
            <person name="Kosti I."/>
            <person name="Le Crom S."/>
            <person name="Lindquist E."/>
            <person name="Lucas S."/>
            <person name="Luebeck M."/>
            <person name="Luebeck P.S."/>
            <person name="Margeot A."/>
            <person name="Metz B."/>
            <person name="Misra M."/>
            <person name="Nevalainen H."/>
            <person name="Omann M."/>
            <person name="Packer N."/>
            <person name="Perrone G."/>
            <person name="Uresti-Rivera E.E."/>
            <person name="Salamov A."/>
            <person name="Schmoll M."/>
            <person name="Seiboth B."/>
            <person name="Shapiro H."/>
            <person name="Sukno S."/>
            <person name="Tamayo-Ramos J.A."/>
            <person name="Tisch D."/>
            <person name="Wiest A."/>
            <person name="Wilkinson H.H."/>
            <person name="Zhang M."/>
            <person name="Coutinho P.M."/>
            <person name="Kenerley C.M."/>
            <person name="Monte E."/>
            <person name="Baker S.E."/>
            <person name="Grigoriev I.V."/>
        </authorList>
    </citation>
    <scope>NUCLEOTIDE SEQUENCE [LARGE SCALE GENOMIC DNA]</scope>
    <source>
        <strain evidence="2">ATCC 20476 / IMI 206040</strain>
    </source>
</reference>
<accession>G9NML3</accession>
<dbReference type="KEGG" id="tatv:25779285"/>
<protein>
    <submittedName>
        <fullName evidence="1">Uncharacterized protein</fullName>
    </submittedName>
</protein>
<dbReference type="OrthoDB" id="2789670at2759"/>
<keyword evidence="2" id="KW-1185">Reference proteome</keyword>
<dbReference type="Gene3D" id="1.20.1050.10">
    <property type="match status" value="1"/>
</dbReference>
<dbReference type="EMBL" id="ABDG02000019">
    <property type="protein sequence ID" value="EHK48143.1"/>
    <property type="molecule type" value="Genomic_DNA"/>
</dbReference>
<gene>
    <name evidence="1" type="ORF">TRIATDRAFT_272002</name>
</gene>
<comment type="caution">
    <text evidence="1">The sequence shown here is derived from an EMBL/GenBank/DDBJ whole genome shotgun (WGS) entry which is preliminary data.</text>
</comment>
<dbReference type="SUPFAM" id="SSF47616">
    <property type="entry name" value="GST C-terminal domain-like"/>
    <property type="match status" value="1"/>
</dbReference>
<sequence length="155" mass="17571">MFSPHVEQCIGGGVEYMAWPLESKYPGFDWVVCRTRLPSLPTRTAGIWIPIAGFDGCRIDDEAGFTYELQVGKKYQMLKPLHWQIHQTISSNLSSQSRLRASSSATAVTNADRALFDWILDRDYTGISLDKSPHVNKWLKTLSQRPAFQKGRQVP</sequence>
<evidence type="ECO:0000313" key="2">
    <source>
        <dbReference type="Proteomes" id="UP000005426"/>
    </source>
</evidence>
<name>G9NML3_HYPAI</name>
<organism evidence="1 2">
    <name type="scientific">Hypocrea atroviridis (strain ATCC 20476 / IMI 206040)</name>
    <name type="common">Trichoderma atroviride</name>
    <dbReference type="NCBI Taxonomy" id="452589"/>
    <lineage>
        <taxon>Eukaryota</taxon>
        <taxon>Fungi</taxon>
        <taxon>Dikarya</taxon>
        <taxon>Ascomycota</taxon>
        <taxon>Pezizomycotina</taxon>
        <taxon>Sordariomycetes</taxon>
        <taxon>Hypocreomycetidae</taxon>
        <taxon>Hypocreales</taxon>
        <taxon>Hypocreaceae</taxon>
        <taxon>Trichoderma</taxon>
    </lineage>
</organism>
<dbReference type="HOGENOM" id="CLU_1695711_0_0_1"/>
<dbReference type="AlphaFoldDB" id="G9NML3"/>
<dbReference type="Proteomes" id="UP000005426">
    <property type="component" value="Unassembled WGS sequence"/>
</dbReference>
<evidence type="ECO:0000313" key="1">
    <source>
        <dbReference type="EMBL" id="EHK48143.1"/>
    </source>
</evidence>
<proteinExistence type="predicted"/>
<dbReference type="InterPro" id="IPR036282">
    <property type="entry name" value="Glutathione-S-Trfase_C_sf"/>
</dbReference>
<dbReference type="GeneID" id="25779285"/>